<evidence type="ECO:0000313" key="1">
    <source>
        <dbReference type="EMBL" id="QBR87511.1"/>
    </source>
</evidence>
<organism evidence="1 2">
    <name type="scientific">Microbacterium wangchenii</name>
    <dbReference type="NCBI Taxonomy" id="2541726"/>
    <lineage>
        <taxon>Bacteria</taxon>
        <taxon>Bacillati</taxon>
        <taxon>Actinomycetota</taxon>
        <taxon>Actinomycetes</taxon>
        <taxon>Micrococcales</taxon>
        <taxon>Microbacteriaceae</taxon>
        <taxon>Microbacterium</taxon>
    </lineage>
</organism>
<evidence type="ECO:0000313" key="2">
    <source>
        <dbReference type="Proteomes" id="UP000295748"/>
    </source>
</evidence>
<dbReference type="EMBL" id="CP038266">
    <property type="protein sequence ID" value="QBR87511.1"/>
    <property type="molecule type" value="Genomic_DNA"/>
</dbReference>
<keyword evidence="2" id="KW-1185">Reference proteome</keyword>
<reference evidence="1 2" key="1">
    <citation type="submission" date="2019-03" db="EMBL/GenBank/DDBJ databases">
        <authorList>
            <person name="Dong K."/>
        </authorList>
    </citation>
    <scope>NUCLEOTIDE SEQUENCE [LARGE SCALE GENOMIC DNA]</scope>
    <source>
        <strain evidence="2">dk512</strain>
    </source>
</reference>
<name>A0ABX5SN24_9MICO</name>
<protein>
    <submittedName>
        <fullName evidence="1">Uncharacterized protein</fullName>
    </submittedName>
</protein>
<dbReference type="Proteomes" id="UP000295748">
    <property type="component" value="Chromosome"/>
</dbReference>
<gene>
    <name evidence="1" type="ORF">E4K62_01660</name>
</gene>
<sequence length="108" mass="11916">MQPLPSLRPSCRTVSVVTDVQTVVRTELVINGESYLLAQGQDLDVLRRHIEEASRDGGRFVDFIVVGNRAVAVLVSPRTEVVMSVATVQFDARDTGDDEVPYGGFYDF</sequence>
<proteinExistence type="predicted"/>
<accession>A0ABX5SN24</accession>